<protein>
    <recommendedName>
        <fullName evidence="2">Virulence factor membrane-bound polymerase C-terminal domain-containing protein</fullName>
    </recommendedName>
</protein>
<proteinExistence type="predicted"/>
<dbReference type="AlphaFoldDB" id="A0A849K928"/>
<name>A0A849K928_9BURK</name>
<keyword evidence="1" id="KW-1133">Transmembrane helix</keyword>
<keyword evidence="1" id="KW-0812">Transmembrane</keyword>
<dbReference type="RefSeq" id="WP_171562150.1">
    <property type="nucleotide sequence ID" value="NZ_JABFCS010000001.1"/>
</dbReference>
<feature type="transmembrane region" description="Helical" evidence="1">
    <location>
        <begin position="86"/>
        <end position="102"/>
    </location>
</feature>
<reference evidence="3 4" key="2">
    <citation type="submission" date="2020-06" db="EMBL/GenBank/DDBJ databases">
        <title>Ramlibacter rhizophilus sp. nov., isolated from rhizosphere soil of national flower Mugunghwa from South Korea.</title>
        <authorList>
            <person name="Zheng-Fei Y."/>
            <person name="Huan T."/>
        </authorList>
    </citation>
    <scope>NUCLEOTIDE SEQUENCE [LARGE SCALE GENOMIC DNA]</scope>
    <source>
        <strain evidence="3 4">B156</strain>
    </source>
</reference>
<reference evidence="3 4" key="1">
    <citation type="submission" date="2020-05" db="EMBL/GenBank/DDBJ databases">
        <authorList>
            <person name="Khan S.A."/>
            <person name="Jeon C.O."/>
            <person name="Chun B.H."/>
        </authorList>
    </citation>
    <scope>NUCLEOTIDE SEQUENCE [LARGE SCALE GENOMIC DNA]</scope>
    <source>
        <strain evidence="3 4">B156</strain>
    </source>
</reference>
<feature type="transmembrane region" description="Helical" evidence="1">
    <location>
        <begin position="54"/>
        <end position="74"/>
    </location>
</feature>
<dbReference type="PANTHER" id="PTHR37422:SF21">
    <property type="entry name" value="EXOQ-LIKE PROTEIN"/>
    <property type="match status" value="1"/>
</dbReference>
<gene>
    <name evidence="3" type="ORF">HK415_19525</name>
</gene>
<evidence type="ECO:0000256" key="1">
    <source>
        <dbReference type="SAM" id="Phobius"/>
    </source>
</evidence>
<dbReference type="EMBL" id="JABFCS010000001">
    <property type="protein sequence ID" value="NNU44882.1"/>
    <property type="molecule type" value="Genomic_DNA"/>
</dbReference>
<accession>A0A849K928</accession>
<dbReference type="PANTHER" id="PTHR37422">
    <property type="entry name" value="TEICHURONIC ACID BIOSYNTHESIS PROTEIN TUAE"/>
    <property type="match status" value="1"/>
</dbReference>
<comment type="caution">
    <text evidence="3">The sequence shown here is derived from an EMBL/GenBank/DDBJ whole genome shotgun (WGS) entry which is preliminary data.</text>
</comment>
<keyword evidence="1" id="KW-0472">Membrane</keyword>
<organism evidence="3 4">
    <name type="scientific">Ramlibacter montanisoli</name>
    <dbReference type="NCBI Taxonomy" id="2732512"/>
    <lineage>
        <taxon>Bacteria</taxon>
        <taxon>Pseudomonadati</taxon>
        <taxon>Pseudomonadota</taxon>
        <taxon>Betaproteobacteria</taxon>
        <taxon>Burkholderiales</taxon>
        <taxon>Comamonadaceae</taxon>
        <taxon>Ramlibacter</taxon>
    </lineage>
</organism>
<dbReference type="Proteomes" id="UP000552954">
    <property type="component" value="Unassembled WGS sequence"/>
</dbReference>
<evidence type="ECO:0000259" key="2">
    <source>
        <dbReference type="Pfam" id="PF11846"/>
    </source>
</evidence>
<sequence length="274" mass="31049">MLWSNVLQLVALHPLTGWGWGELDYAHFDTLYAGGTGARFCDILDNAHNLPLHLAVELGLPAALLVCGASALWAWRQQPWRESDSLRQLAWAVLALVLLHSLLEYPLWYAPFQIVSGAALGWLLRPEAGEDTAPAARVPGAIAAVLLLGATGYAAWDYTRVSQIYLPPEQRRARWSEDTLDHVRRSWLFAGQARFADLTLVNPQRDNAQWMHELSRRVLHYSPEPRVIERAIESATYLGQVDEAVLMLARYRAAFPREYEAWRQAQRMPLQFGR</sequence>
<dbReference type="InterPro" id="IPR021797">
    <property type="entry name" value="Wzy_C_2"/>
</dbReference>
<dbReference type="Pfam" id="PF11846">
    <property type="entry name" value="Wzy_C_2"/>
    <property type="match status" value="1"/>
</dbReference>
<dbReference type="InterPro" id="IPR051533">
    <property type="entry name" value="WaaL-like"/>
</dbReference>
<evidence type="ECO:0000313" key="4">
    <source>
        <dbReference type="Proteomes" id="UP000552954"/>
    </source>
</evidence>
<evidence type="ECO:0000313" key="3">
    <source>
        <dbReference type="EMBL" id="NNU44882.1"/>
    </source>
</evidence>
<feature type="transmembrane region" description="Helical" evidence="1">
    <location>
        <begin position="136"/>
        <end position="156"/>
    </location>
</feature>
<feature type="domain" description="Virulence factor membrane-bound polymerase C-terminal" evidence="2">
    <location>
        <begin position="89"/>
        <end position="266"/>
    </location>
</feature>
<keyword evidence="4" id="KW-1185">Reference proteome</keyword>